<evidence type="ECO:0000256" key="5">
    <source>
        <dbReference type="ARBA" id="ARBA00022729"/>
    </source>
</evidence>
<organism evidence="11 12">
    <name type="scientific">Microvirga tunisiensis</name>
    <dbReference type="NCBI Taxonomy" id="2108360"/>
    <lineage>
        <taxon>Bacteria</taxon>
        <taxon>Pseudomonadati</taxon>
        <taxon>Pseudomonadota</taxon>
        <taxon>Alphaproteobacteria</taxon>
        <taxon>Hyphomicrobiales</taxon>
        <taxon>Methylobacteriaceae</taxon>
        <taxon>Microvirga</taxon>
    </lineage>
</organism>
<comment type="function">
    <text evidence="10">Forms passive diffusion pores that allow small molecular weight hydrophilic materials across the outer membrane.</text>
</comment>
<keyword evidence="7 10" id="KW-0626">Porin</keyword>
<keyword evidence="4 10" id="KW-0812">Transmembrane</keyword>
<gene>
    <name evidence="11" type="ORF">FS320_07310</name>
</gene>
<dbReference type="RefSeq" id="WP_152710431.1">
    <property type="nucleotide sequence ID" value="NZ_VOSJ01000016.1"/>
</dbReference>
<sequence length="433" mass="46071">MKLAKSLFLGSVAGLAAVAGAQAADLPAKKAAAVEYVRVCSTYGAGFFYIPGTETCLRVGGRVRAEFRYVEPLDRSQDAIGFRTRGRLNIDARTATAYGLLRTFVRFEMTRDTGVYGFSATTANVDQAFIQFGGLTAGRTVSFYDNSDLPTGHFGTLRFSDAPTVNVFAYTFSFGNGFSATLAAEEGRFAGTFLGNRQVTTNGVVSIVPNTLFNEAGQTYPDLVGNVKYAGTWGSAQLSGALHQLRSDDLVAVGPGAFDYPDSELGWSVSFQGSLNLPSLAAGDALWFAASYADGALGYLGFGSSATVGSLNVSIADAVVGIDGDIETGTGWSLAGGLRHYWTPTIRQNVFGSYARVEYGNDLIRGFLPGSVINASAFDFDEWRAGTNVIWSPVSGLDLGVEVLYANVDPRGPDPVGSDNDVWEGRLRVQRDF</sequence>
<comment type="subcellular location">
    <subcellularLocation>
        <location evidence="10">Cell outer membrane</location>
        <topology evidence="10">Multi-pass membrane protein</topology>
    </subcellularLocation>
</comment>
<dbReference type="Pfam" id="PF02530">
    <property type="entry name" value="Porin_2"/>
    <property type="match status" value="1"/>
</dbReference>
<keyword evidence="8 10" id="KW-0472">Membrane</keyword>
<dbReference type="Proteomes" id="UP000403266">
    <property type="component" value="Unassembled WGS sequence"/>
</dbReference>
<dbReference type="OrthoDB" id="7801681at2"/>
<dbReference type="GO" id="GO:0006811">
    <property type="term" value="P:monoatomic ion transport"/>
    <property type="evidence" value="ECO:0007669"/>
    <property type="project" value="UniProtKB-KW"/>
</dbReference>
<keyword evidence="6 10" id="KW-0406">Ion transport</keyword>
<evidence type="ECO:0000313" key="11">
    <source>
        <dbReference type="EMBL" id="MPR25046.1"/>
    </source>
</evidence>
<comment type="caution">
    <text evidence="11">The sequence shown here is derived from an EMBL/GenBank/DDBJ whole genome shotgun (WGS) entry which is preliminary data.</text>
</comment>
<name>A0A5N7MM54_9HYPH</name>
<evidence type="ECO:0000256" key="10">
    <source>
        <dbReference type="RuleBase" id="RU364005"/>
    </source>
</evidence>
<evidence type="ECO:0000313" key="12">
    <source>
        <dbReference type="Proteomes" id="UP000403266"/>
    </source>
</evidence>
<comment type="similarity">
    <text evidence="1 10">Belongs to the alphaproteobacteria porin family.</text>
</comment>
<reference evidence="11 12" key="1">
    <citation type="journal article" date="2019" name="Syst. Appl. Microbiol.">
        <title>Microvirga tunisiensis sp. nov., a root nodule symbiotic bacterium isolated from Lupinus micranthus and L. luteus grown in Northern Tunisia.</title>
        <authorList>
            <person name="Msaddak A."/>
            <person name="Rejili M."/>
            <person name="Duran D."/>
            <person name="Mars M."/>
            <person name="Palacios J.M."/>
            <person name="Ruiz-Argueso T."/>
            <person name="Rey L."/>
            <person name="Imperial J."/>
        </authorList>
    </citation>
    <scope>NUCLEOTIDE SEQUENCE [LARGE SCALE GENOMIC DNA]</scope>
    <source>
        <strain evidence="11 12">Lmie10</strain>
    </source>
</reference>
<proteinExistence type="inferred from homology"/>
<keyword evidence="5 10" id="KW-0732">Signal</keyword>
<dbReference type="GO" id="GO:0015288">
    <property type="term" value="F:porin activity"/>
    <property type="evidence" value="ECO:0007669"/>
    <property type="project" value="UniProtKB-KW"/>
</dbReference>
<evidence type="ECO:0000256" key="3">
    <source>
        <dbReference type="ARBA" id="ARBA00022452"/>
    </source>
</evidence>
<comment type="domain">
    <text evidence="10">Consists of 16-stranded beta-barrel sheets, with large surface-exposed loops, that form a transmembrane pore at the center of each barrel. The pore is partially ocluded by a peptide loop that folds into the pore lumen.</text>
</comment>
<dbReference type="AlphaFoldDB" id="A0A5N7MM54"/>
<feature type="signal peptide" evidence="10">
    <location>
        <begin position="1"/>
        <end position="23"/>
    </location>
</feature>
<keyword evidence="9 10" id="KW-0998">Cell outer membrane</keyword>
<evidence type="ECO:0000256" key="7">
    <source>
        <dbReference type="ARBA" id="ARBA00023114"/>
    </source>
</evidence>
<keyword evidence="2 10" id="KW-0813">Transport</keyword>
<dbReference type="InterPro" id="IPR003684">
    <property type="entry name" value="Porin_alphabac"/>
</dbReference>
<evidence type="ECO:0000256" key="9">
    <source>
        <dbReference type="ARBA" id="ARBA00023237"/>
    </source>
</evidence>
<evidence type="ECO:0000256" key="6">
    <source>
        <dbReference type="ARBA" id="ARBA00023065"/>
    </source>
</evidence>
<evidence type="ECO:0000256" key="4">
    <source>
        <dbReference type="ARBA" id="ARBA00022692"/>
    </source>
</evidence>
<evidence type="ECO:0000256" key="1">
    <source>
        <dbReference type="ARBA" id="ARBA00009521"/>
    </source>
</evidence>
<dbReference type="EMBL" id="VOSK01000016">
    <property type="protein sequence ID" value="MPR25046.1"/>
    <property type="molecule type" value="Genomic_DNA"/>
</dbReference>
<dbReference type="GO" id="GO:0009279">
    <property type="term" value="C:cell outer membrane"/>
    <property type="evidence" value="ECO:0007669"/>
    <property type="project" value="UniProtKB-SubCell"/>
</dbReference>
<keyword evidence="12" id="KW-1185">Reference proteome</keyword>
<protein>
    <recommendedName>
        <fullName evidence="10">Porin</fullName>
    </recommendedName>
</protein>
<evidence type="ECO:0000256" key="2">
    <source>
        <dbReference type="ARBA" id="ARBA00022448"/>
    </source>
</evidence>
<dbReference type="GO" id="GO:0046930">
    <property type="term" value="C:pore complex"/>
    <property type="evidence" value="ECO:0007669"/>
    <property type="project" value="UniProtKB-KW"/>
</dbReference>
<dbReference type="SUPFAM" id="SSF56935">
    <property type="entry name" value="Porins"/>
    <property type="match status" value="1"/>
</dbReference>
<evidence type="ECO:0000256" key="8">
    <source>
        <dbReference type="ARBA" id="ARBA00023136"/>
    </source>
</evidence>
<feature type="chain" id="PRO_5025103574" description="Porin" evidence="10">
    <location>
        <begin position="24"/>
        <end position="433"/>
    </location>
</feature>
<accession>A0A5N7MM54</accession>
<keyword evidence="3 10" id="KW-1134">Transmembrane beta strand</keyword>